<feature type="transmembrane region" description="Helical" evidence="10">
    <location>
        <begin position="559"/>
        <end position="580"/>
    </location>
</feature>
<proteinExistence type="predicted"/>
<dbReference type="PANTHER" id="PTHR21137">
    <property type="entry name" value="ODORANT RECEPTOR"/>
    <property type="match status" value="1"/>
</dbReference>
<keyword evidence="6 10" id="KW-1133">Transmembrane helix</keyword>
<protein>
    <recommendedName>
        <fullName evidence="13">Odorant receptor</fullName>
    </recommendedName>
</protein>
<keyword evidence="5" id="KW-0552">Olfaction</keyword>
<reference evidence="11 12" key="2">
    <citation type="journal article" date="2010" name="Nucleic Acids Res.">
        <title>BeetleBase in 2010: revisions to provide comprehensive genomic information for Tribolium castaneum.</title>
        <authorList>
            <person name="Kim H.S."/>
            <person name="Murphy T."/>
            <person name="Xia J."/>
            <person name="Caragea D."/>
            <person name="Park Y."/>
            <person name="Beeman R.W."/>
            <person name="Lorenzen M.D."/>
            <person name="Butcher S."/>
            <person name="Manak J.R."/>
            <person name="Brown S.J."/>
        </authorList>
    </citation>
    <scope>GENOME REANNOTATION</scope>
    <source>
        <strain evidence="11 12">Georgia GA2</strain>
    </source>
</reference>
<feature type="transmembrane region" description="Helical" evidence="10">
    <location>
        <begin position="415"/>
        <end position="440"/>
    </location>
</feature>
<reference evidence="11 12" key="1">
    <citation type="journal article" date="2008" name="Nature">
        <title>The genome of the model beetle and pest Tribolium castaneum.</title>
        <authorList>
            <consortium name="Tribolium Genome Sequencing Consortium"/>
            <person name="Richards S."/>
            <person name="Gibbs R.A."/>
            <person name="Weinstock G.M."/>
            <person name="Brown S.J."/>
            <person name="Denell R."/>
            <person name="Beeman R.W."/>
            <person name="Gibbs R."/>
            <person name="Beeman R.W."/>
            <person name="Brown S.J."/>
            <person name="Bucher G."/>
            <person name="Friedrich M."/>
            <person name="Grimmelikhuijzen C.J."/>
            <person name="Klingler M."/>
            <person name="Lorenzen M."/>
            <person name="Richards S."/>
            <person name="Roth S."/>
            <person name="Schroder R."/>
            <person name="Tautz D."/>
            <person name="Zdobnov E.M."/>
            <person name="Muzny D."/>
            <person name="Gibbs R.A."/>
            <person name="Weinstock G.M."/>
            <person name="Attaway T."/>
            <person name="Bell S."/>
            <person name="Buhay C.J."/>
            <person name="Chandrabose M.N."/>
            <person name="Chavez D."/>
            <person name="Clerk-Blankenburg K.P."/>
            <person name="Cree A."/>
            <person name="Dao M."/>
            <person name="Davis C."/>
            <person name="Chacko J."/>
            <person name="Dinh H."/>
            <person name="Dugan-Rocha S."/>
            <person name="Fowler G."/>
            <person name="Garner T.T."/>
            <person name="Garnes J."/>
            <person name="Gnirke A."/>
            <person name="Hawes A."/>
            <person name="Hernandez J."/>
            <person name="Hines S."/>
            <person name="Holder M."/>
            <person name="Hume J."/>
            <person name="Jhangiani S.N."/>
            <person name="Joshi V."/>
            <person name="Khan Z.M."/>
            <person name="Jackson L."/>
            <person name="Kovar C."/>
            <person name="Kowis A."/>
            <person name="Lee S."/>
            <person name="Lewis L.R."/>
            <person name="Margolis J."/>
            <person name="Morgan M."/>
            <person name="Nazareth L.V."/>
            <person name="Nguyen N."/>
            <person name="Okwuonu G."/>
            <person name="Parker D."/>
            <person name="Richards S."/>
            <person name="Ruiz S.J."/>
            <person name="Santibanez J."/>
            <person name="Savard J."/>
            <person name="Scherer S.E."/>
            <person name="Schneider B."/>
            <person name="Sodergren E."/>
            <person name="Tautz D."/>
            <person name="Vattahil S."/>
            <person name="Villasana D."/>
            <person name="White C.S."/>
            <person name="Wright R."/>
            <person name="Park Y."/>
            <person name="Beeman R.W."/>
            <person name="Lord J."/>
            <person name="Oppert B."/>
            <person name="Lorenzen M."/>
            <person name="Brown S."/>
            <person name="Wang L."/>
            <person name="Savard J."/>
            <person name="Tautz D."/>
            <person name="Richards S."/>
            <person name="Weinstock G."/>
            <person name="Gibbs R.A."/>
            <person name="Liu Y."/>
            <person name="Worley K."/>
            <person name="Weinstock G."/>
            <person name="Elsik C.G."/>
            <person name="Reese J.T."/>
            <person name="Elhaik E."/>
            <person name="Landan G."/>
            <person name="Graur D."/>
            <person name="Arensburger P."/>
            <person name="Atkinson P."/>
            <person name="Beeman R.W."/>
            <person name="Beidler J."/>
            <person name="Brown S.J."/>
            <person name="Demuth J.P."/>
            <person name="Drury D.W."/>
            <person name="Du Y.Z."/>
            <person name="Fujiwara H."/>
            <person name="Lorenzen M."/>
            <person name="Maselli V."/>
            <person name="Osanai M."/>
            <person name="Park Y."/>
            <person name="Robertson H.M."/>
            <person name="Tu Z."/>
            <person name="Wang J.J."/>
            <person name="Wang S."/>
            <person name="Richards S."/>
            <person name="Song H."/>
            <person name="Zhang L."/>
            <person name="Sodergren E."/>
            <person name="Werner D."/>
            <person name="Stanke M."/>
            <person name="Morgenstern B."/>
            <person name="Solovyev V."/>
            <person name="Kosarev P."/>
            <person name="Brown G."/>
            <person name="Chen H.C."/>
            <person name="Ermolaeva O."/>
            <person name="Hlavina W."/>
            <person name="Kapustin Y."/>
            <person name="Kiryutin B."/>
            <person name="Kitts P."/>
            <person name="Maglott D."/>
            <person name="Pruitt K."/>
            <person name="Sapojnikov V."/>
            <person name="Souvorov A."/>
            <person name="Mackey A.J."/>
            <person name="Waterhouse R.M."/>
            <person name="Wyder S."/>
            <person name="Zdobnov E.M."/>
            <person name="Zdobnov E.M."/>
            <person name="Wyder S."/>
            <person name="Kriventseva E.V."/>
            <person name="Kadowaki T."/>
            <person name="Bork P."/>
            <person name="Aranda M."/>
            <person name="Bao R."/>
            <person name="Beermann A."/>
            <person name="Berns N."/>
            <person name="Bolognesi R."/>
            <person name="Bonneton F."/>
            <person name="Bopp D."/>
            <person name="Brown S.J."/>
            <person name="Bucher G."/>
            <person name="Butts T."/>
            <person name="Chaumot A."/>
            <person name="Denell R.E."/>
            <person name="Ferrier D.E."/>
            <person name="Friedrich M."/>
            <person name="Gordon C.M."/>
            <person name="Jindra M."/>
            <person name="Klingler M."/>
            <person name="Lan Q."/>
            <person name="Lattorff H.M."/>
            <person name="Laudet V."/>
            <person name="von Levetsow C."/>
            <person name="Liu Z."/>
            <person name="Lutz R."/>
            <person name="Lynch J.A."/>
            <person name="da Fonseca R.N."/>
            <person name="Posnien N."/>
            <person name="Reuter R."/>
            <person name="Roth S."/>
            <person name="Savard J."/>
            <person name="Schinko J.B."/>
            <person name="Schmitt C."/>
            <person name="Schoppmeier M."/>
            <person name="Schroder R."/>
            <person name="Shippy T.D."/>
            <person name="Simonnet F."/>
            <person name="Marques-Souza H."/>
            <person name="Tautz D."/>
            <person name="Tomoyasu Y."/>
            <person name="Trauner J."/>
            <person name="Van der Zee M."/>
            <person name="Vervoort M."/>
            <person name="Wittkopp N."/>
            <person name="Wimmer E.A."/>
            <person name="Yang X."/>
            <person name="Jones A.K."/>
            <person name="Sattelle D.B."/>
            <person name="Ebert P.R."/>
            <person name="Nelson D."/>
            <person name="Scott J.G."/>
            <person name="Beeman R.W."/>
            <person name="Muthukrishnan S."/>
            <person name="Kramer K.J."/>
            <person name="Arakane Y."/>
            <person name="Beeman R.W."/>
            <person name="Zhu Q."/>
            <person name="Hogenkamp D."/>
            <person name="Dixit R."/>
            <person name="Oppert B."/>
            <person name="Jiang H."/>
            <person name="Zou Z."/>
            <person name="Marshall J."/>
            <person name="Elpidina E."/>
            <person name="Vinokurov K."/>
            <person name="Oppert C."/>
            <person name="Zou Z."/>
            <person name="Evans J."/>
            <person name="Lu Z."/>
            <person name="Zhao P."/>
            <person name="Sumathipala N."/>
            <person name="Altincicek B."/>
            <person name="Vilcinskas A."/>
            <person name="Williams M."/>
            <person name="Hultmark D."/>
            <person name="Hetru C."/>
            <person name="Jiang H."/>
            <person name="Grimmelikhuijzen C.J."/>
            <person name="Hauser F."/>
            <person name="Cazzamali G."/>
            <person name="Williamson M."/>
            <person name="Park Y."/>
            <person name="Li B."/>
            <person name="Tanaka Y."/>
            <person name="Predel R."/>
            <person name="Neupert S."/>
            <person name="Schachtner J."/>
            <person name="Verleyen P."/>
            <person name="Raible F."/>
            <person name="Bork P."/>
            <person name="Friedrich M."/>
            <person name="Walden K.K."/>
            <person name="Robertson H.M."/>
            <person name="Angeli S."/>
            <person name="Foret S."/>
            <person name="Bucher G."/>
            <person name="Schuetz S."/>
            <person name="Maleszka R."/>
            <person name="Wimmer E.A."/>
            <person name="Beeman R.W."/>
            <person name="Lorenzen M."/>
            <person name="Tomoyasu Y."/>
            <person name="Miller S.C."/>
            <person name="Grossmann D."/>
            <person name="Bucher G."/>
        </authorList>
    </citation>
    <scope>NUCLEOTIDE SEQUENCE [LARGE SCALE GENOMIC DNA]</scope>
    <source>
        <strain evidence="11 12">Georgia GA2</strain>
    </source>
</reference>
<evidence type="ECO:0000256" key="4">
    <source>
        <dbReference type="ARBA" id="ARBA00022692"/>
    </source>
</evidence>
<organism evidence="11 12">
    <name type="scientific">Tribolium castaneum</name>
    <name type="common">Red flour beetle</name>
    <dbReference type="NCBI Taxonomy" id="7070"/>
    <lineage>
        <taxon>Eukaryota</taxon>
        <taxon>Metazoa</taxon>
        <taxon>Ecdysozoa</taxon>
        <taxon>Arthropoda</taxon>
        <taxon>Hexapoda</taxon>
        <taxon>Insecta</taxon>
        <taxon>Pterygota</taxon>
        <taxon>Neoptera</taxon>
        <taxon>Endopterygota</taxon>
        <taxon>Coleoptera</taxon>
        <taxon>Polyphaga</taxon>
        <taxon>Cucujiformia</taxon>
        <taxon>Tenebrionidae</taxon>
        <taxon>Tenebrionidae incertae sedis</taxon>
        <taxon>Tribolium</taxon>
    </lineage>
</organism>
<comment type="subcellular location">
    <subcellularLocation>
        <location evidence="1">Cell membrane</location>
        <topology evidence="1">Multi-pass membrane protein</topology>
    </subcellularLocation>
</comment>
<dbReference type="Pfam" id="PF02949">
    <property type="entry name" value="7tm_6"/>
    <property type="match status" value="2"/>
</dbReference>
<name>A0A139WK04_TRICA</name>
<dbReference type="GO" id="GO:0007165">
    <property type="term" value="P:signal transduction"/>
    <property type="evidence" value="ECO:0007669"/>
    <property type="project" value="UniProtKB-KW"/>
</dbReference>
<dbReference type="InterPro" id="IPR004117">
    <property type="entry name" value="7tm6_olfct_rcpt"/>
</dbReference>
<feature type="transmembrane region" description="Helical" evidence="10">
    <location>
        <begin position="300"/>
        <end position="321"/>
    </location>
</feature>
<accession>A0A139WK04</accession>
<feature type="transmembrane region" description="Helical" evidence="10">
    <location>
        <begin position="129"/>
        <end position="154"/>
    </location>
</feature>
<evidence type="ECO:0000256" key="3">
    <source>
        <dbReference type="ARBA" id="ARBA00022606"/>
    </source>
</evidence>
<dbReference type="Proteomes" id="UP000007266">
    <property type="component" value="Linkage group 4"/>
</dbReference>
<dbReference type="GO" id="GO:0005886">
    <property type="term" value="C:plasma membrane"/>
    <property type="evidence" value="ECO:0000318"/>
    <property type="project" value="GO_Central"/>
</dbReference>
<dbReference type="GO" id="GO:0050911">
    <property type="term" value="P:detection of chemical stimulus involved in sensory perception of smell"/>
    <property type="evidence" value="ECO:0000318"/>
    <property type="project" value="GO_Central"/>
</dbReference>
<keyword evidence="3" id="KW-0716">Sensory transduction</keyword>
<dbReference type="PANTHER" id="PTHR21137:SF35">
    <property type="entry name" value="ODORANT RECEPTOR 19A-RELATED"/>
    <property type="match status" value="1"/>
</dbReference>
<dbReference type="GO" id="GO:0004984">
    <property type="term" value="F:olfactory receptor activity"/>
    <property type="evidence" value="ECO:0000318"/>
    <property type="project" value="GO_Central"/>
</dbReference>
<evidence type="ECO:0000256" key="10">
    <source>
        <dbReference type="SAM" id="Phobius"/>
    </source>
</evidence>
<dbReference type="AlphaFoldDB" id="A0A139WK04"/>
<evidence type="ECO:0000256" key="1">
    <source>
        <dbReference type="ARBA" id="ARBA00004651"/>
    </source>
</evidence>
<evidence type="ECO:0000313" key="12">
    <source>
        <dbReference type="Proteomes" id="UP000007266"/>
    </source>
</evidence>
<evidence type="ECO:0000256" key="5">
    <source>
        <dbReference type="ARBA" id="ARBA00022725"/>
    </source>
</evidence>
<feature type="transmembrane region" description="Helical" evidence="10">
    <location>
        <begin position="44"/>
        <end position="65"/>
    </location>
</feature>
<feature type="transmembrane region" description="Helical" evidence="10">
    <location>
        <begin position="774"/>
        <end position="795"/>
    </location>
</feature>
<feature type="transmembrane region" description="Helical" evidence="10">
    <location>
        <begin position="586"/>
        <end position="607"/>
    </location>
</feature>
<feature type="transmembrane region" description="Helical" evidence="10">
    <location>
        <begin position="747"/>
        <end position="768"/>
    </location>
</feature>
<sequence length="862" mass="98030">MAKTGDIFPVRDPVKRCLFIPKLLLESTNFWPEKRNFLTKFANWVMLIICVLIESGQIAFVVVNIKDITKIASAMSTVSTTFQAITKLTVLYIYNDKLRLILKSVWYEFWPSYTAGREINTKLETYNKIVIVSFLTILISGICFAFGFLSSPLISGERILPFETVYPFDWTKSPYYEIIYVTEWMTNIAFILIGICGHDFLFMGLCSNVVGQFTLLRELFGYLGTKNVAQIIKKLGHDTNIEPNRQLLRICIIHHVRVTEICKEIAEIFSFSCFIQLLSSVTALCVGALIMTFADIDAALFTVSSAYIVGHLLQLFLYATLGNEVIYYASRLPNAIFHSHWYNIDLEVKKDILFVLQRAQKEVKISAMGAATKLIVLYIYNDKLRLILKSVWYEFWPSYTAGREINTKLETYNKIVIVSFLTILISGICFAFGFLSSPLISGERILPFETVYPFDWTKSPYYEIIYVTEWMTNIAFILIGICGHDFLFMGLCSNVVGQFTLLRELFGYLGTKNVAQIIKKLGHDTNIESNRQLLRICIIHHVRVTEICKKIAEIFSFSCFIQLLSSVTALCVGALIMTFADIDAALFTVSSAYIIGHLLQLFLYATLGNEVIYYASRLPNAIFHSPLISGERILPFETVYPFDWTKSPYYEIIYVTEWMTNIAFILIGICGHDFLFMGLCSNVVGQFTLLRELFGYLGTKNVAQIIKKLGHDTKIEPNRQLLRICIIHHVRVTEICKEIAEIFSFSCFIQLLSSVTALCVGALIMTFADIDAALFTVSSAYIIGHLLQLFLYATLGNEVIYYASRLPNAIFHSHWYNIDLEVKKDILFVLQRAQKDVKISAMGRGVGAFLMDLYGTLKRGGN</sequence>
<evidence type="ECO:0000256" key="6">
    <source>
        <dbReference type="ARBA" id="ARBA00022989"/>
    </source>
</evidence>
<evidence type="ECO:0000256" key="8">
    <source>
        <dbReference type="ARBA" id="ARBA00023170"/>
    </source>
</evidence>
<keyword evidence="7 10" id="KW-0472">Membrane</keyword>
<dbReference type="EMBL" id="KQ971338">
    <property type="protein sequence ID" value="KYB28171.1"/>
    <property type="molecule type" value="Genomic_DNA"/>
</dbReference>
<dbReference type="OMA" id="LRICIIH"/>
<evidence type="ECO:0000313" key="11">
    <source>
        <dbReference type="EMBL" id="KYB28171.1"/>
    </source>
</evidence>
<evidence type="ECO:0000256" key="7">
    <source>
        <dbReference type="ARBA" id="ARBA00023136"/>
    </source>
</evidence>
<evidence type="ECO:0000256" key="2">
    <source>
        <dbReference type="ARBA" id="ARBA00022475"/>
    </source>
</evidence>
<evidence type="ECO:0000256" key="9">
    <source>
        <dbReference type="ARBA" id="ARBA00023224"/>
    </source>
</evidence>
<dbReference type="GO" id="GO:0005549">
    <property type="term" value="F:odorant binding"/>
    <property type="evidence" value="ECO:0007669"/>
    <property type="project" value="InterPro"/>
</dbReference>
<evidence type="ECO:0008006" key="13">
    <source>
        <dbReference type="Google" id="ProtNLM"/>
    </source>
</evidence>
<keyword evidence="4 10" id="KW-0812">Transmembrane</keyword>
<keyword evidence="8" id="KW-0675">Receptor</keyword>
<keyword evidence="12" id="KW-1185">Reference proteome</keyword>
<gene>
    <name evidence="11" type="primary">AUGUSTUS-3.0.2_32932</name>
    <name evidence="11" type="ORF">TcasGA2_TC032932</name>
</gene>
<keyword evidence="9" id="KW-0807">Transducer</keyword>
<dbReference type="SMR" id="A0A139WK04"/>
<keyword evidence="2" id="KW-1003">Cell membrane</keyword>
<dbReference type="InParanoid" id="A0A139WK04"/>
<feature type="transmembrane region" description="Helical" evidence="10">
    <location>
        <begin position="273"/>
        <end position="294"/>
    </location>
</feature>